<comment type="caution">
    <text evidence="5">The sequence shown here is derived from an EMBL/GenBank/DDBJ whole genome shotgun (WGS) entry which is preliminary data.</text>
</comment>
<evidence type="ECO:0000313" key="5">
    <source>
        <dbReference type="EMBL" id="KAF9441811.1"/>
    </source>
</evidence>
<evidence type="ECO:0000313" key="6">
    <source>
        <dbReference type="Proteomes" id="UP000807342"/>
    </source>
</evidence>
<dbReference type="GO" id="GO:0005634">
    <property type="term" value="C:nucleus"/>
    <property type="evidence" value="ECO:0007669"/>
    <property type="project" value="TreeGrafter"/>
</dbReference>
<dbReference type="PANTHER" id="PTHR18937">
    <property type="entry name" value="STRUCTURAL MAINTENANCE OF CHROMOSOMES SMC FAMILY MEMBER"/>
    <property type="match status" value="1"/>
</dbReference>
<dbReference type="OrthoDB" id="5575062at2759"/>
<evidence type="ECO:0000256" key="3">
    <source>
        <dbReference type="ARBA" id="ARBA00023242"/>
    </source>
</evidence>
<keyword evidence="6" id="KW-1185">Reference proteome</keyword>
<name>A0A9P5X2R2_9AGAR</name>
<evidence type="ECO:0000256" key="2">
    <source>
        <dbReference type="ARBA" id="ARBA00022776"/>
    </source>
</evidence>
<keyword evidence="2" id="KW-0498">Mitosis</keyword>
<dbReference type="GO" id="GO:0051301">
    <property type="term" value="P:cell division"/>
    <property type="evidence" value="ECO:0007669"/>
    <property type="project" value="UniProtKB-KW"/>
</dbReference>
<dbReference type="GO" id="GO:0008278">
    <property type="term" value="C:cohesin complex"/>
    <property type="evidence" value="ECO:0007669"/>
    <property type="project" value="TreeGrafter"/>
</dbReference>
<dbReference type="GO" id="GO:0003677">
    <property type="term" value="F:DNA binding"/>
    <property type="evidence" value="ECO:0007669"/>
    <property type="project" value="TreeGrafter"/>
</dbReference>
<accession>A0A9P5X2R2</accession>
<keyword evidence="3" id="KW-0539">Nucleus</keyword>
<dbReference type="PANTHER" id="PTHR18937:SF12">
    <property type="entry name" value="STRUCTURAL MAINTENANCE OF CHROMOSOMES PROTEIN"/>
    <property type="match status" value="1"/>
</dbReference>
<dbReference type="GO" id="GO:0007062">
    <property type="term" value="P:sister chromatid cohesion"/>
    <property type="evidence" value="ECO:0007669"/>
    <property type="project" value="TreeGrafter"/>
</dbReference>
<organism evidence="5 6">
    <name type="scientific">Macrolepiota fuliginosa MF-IS2</name>
    <dbReference type="NCBI Taxonomy" id="1400762"/>
    <lineage>
        <taxon>Eukaryota</taxon>
        <taxon>Fungi</taxon>
        <taxon>Dikarya</taxon>
        <taxon>Basidiomycota</taxon>
        <taxon>Agaricomycotina</taxon>
        <taxon>Agaricomycetes</taxon>
        <taxon>Agaricomycetidae</taxon>
        <taxon>Agaricales</taxon>
        <taxon>Agaricineae</taxon>
        <taxon>Agaricaceae</taxon>
        <taxon>Macrolepiota</taxon>
    </lineage>
</organism>
<dbReference type="EMBL" id="MU151777">
    <property type="protein sequence ID" value="KAF9441811.1"/>
    <property type="molecule type" value="Genomic_DNA"/>
</dbReference>
<evidence type="ECO:0000256" key="1">
    <source>
        <dbReference type="ARBA" id="ARBA00022618"/>
    </source>
</evidence>
<reference evidence="5" key="1">
    <citation type="submission" date="2020-11" db="EMBL/GenBank/DDBJ databases">
        <authorList>
            <consortium name="DOE Joint Genome Institute"/>
            <person name="Ahrendt S."/>
            <person name="Riley R."/>
            <person name="Andreopoulos W."/>
            <person name="Labutti K."/>
            <person name="Pangilinan J."/>
            <person name="Ruiz-Duenas F.J."/>
            <person name="Barrasa J.M."/>
            <person name="Sanchez-Garcia M."/>
            <person name="Camarero S."/>
            <person name="Miyauchi S."/>
            <person name="Serrano A."/>
            <person name="Linde D."/>
            <person name="Babiker R."/>
            <person name="Drula E."/>
            <person name="Ayuso-Fernandez I."/>
            <person name="Pacheco R."/>
            <person name="Padilla G."/>
            <person name="Ferreira P."/>
            <person name="Barriuso J."/>
            <person name="Kellner H."/>
            <person name="Castanera R."/>
            <person name="Alfaro M."/>
            <person name="Ramirez L."/>
            <person name="Pisabarro A.G."/>
            <person name="Kuo A."/>
            <person name="Tritt A."/>
            <person name="Lipzen A."/>
            <person name="He G."/>
            <person name="Yan M."/>
            <person name="Ng V."/>
            <person name="Cullen D."/>
            <person name="Martin F."/>
            <person name="Rosso M.-N."/>
            <person name="Henrissat B."/>
            <person name="Hibbett D."/>
            <person name="Martinez A.T."/>
            <person name="Grigoriev I.V."/>
        </authorList>
    </citation>
    <scope>NUCLEOTIDE SEQUENCE</scope>
    <source>
        <strain evidence="5">MF-IS2</strain>
    </source>
</reference>
<keyword evidence="4" id="KW-0131">Cell cycle</keyword>
<protein>
    <submittedName>
        <fullName evidence="5">Uncharacterized protein</fullName>
    </submittedName>
</protein>
<gene>
    <name evidence="5" type="ORF">P691DRAFT_799046</name>
</gene>
<sequence length="345" mass="38608">MPLVRIEVCDSESYSKSNLVDAISFVLSVRSTQLRSSQLKGLVYRGRKLIQISEDGSSAQDEGEGDKEGGDRTAKTAWMLAVFVDGDGKDISTTGASEYKLNDKIVTYSAYNAALVSHNILVKANNFLVFQGDVETVASQSPHELPRLIEQKSGSLEPSGEYDKAKEAQDRATQNATFNFNKPRGVTGEIKQYKDQKGEAERFEAPVEKRDHLILQPIPFKPFHMEEAITTTSETITKKNKELKGLQDEQRAHDKARIKLKLKERKVEKTLDARPDLVTLKAQITHATCKPNNALKSKNESTTSEQNISEKVKAIEKELTSVLKGRWRRFNEKGDCVRQSGSFDD</sequence>
<evidence type="ECO:0000256" key="4">
    <source>
        <dbReference type="ARBA" id="ARBA00023306"/>
    </source>
</evidence>
<dbReference type="Gene3D" id="3.40.50.300">
    <property type="entry name" value="P-loop containing nucleotide triphosphate hydrolases"/>
    <property type="match status" value="1"/>
</dbReference>
<keyword evidence="1" id="KW-0132">Cell division</keyword>
<proteinExistence type="predicted"/>
<dbReference type="InterPro" id="IPR027417">
    <property type="entry name" value="P-loop_NTPase"/>
</dbReference>
<dbReference type="AlphaFoldDB" id="A0A9P5X2R2"/>
<dbReference type="Proteomes" id="UP000807342">
    <property type="component" value="Unassembled WGS sequence"/>
</dbReference>
<dbReference type="SUPFAM" id="SSF52540">
    <property type="entry name" value="P-loop containing nucleoside triphosphate hydrolases"/>
    <property type="match status" value="1"/>
</dbReference>